<dbReference type="InterPro" id="IPR004603">
    <property type="entry name" value="DNA_mismatch_endonuc_vsr"/>
</dbReference>
<sequence>MPDNLTPEQRSYCMSRNKGKDTKLEMRVRSELHKRGYRFRKHVKELPGKPDVVFTKAKVAVFIDGDFWHGYRFPAWEHKVSDFWKQKINKNRERDRRNHRKLRRMGWKVLRIWEHDVRHDIDKVVDKIVQLVNS</sequence>
<dbReference type="InterPro" id="IPR007569">
    <property type="entry name" value="DUF559"/>
</dbReference>
<comment type="function">
    <text evidence="6">May nick specific sequences that contain T:G mispairs resulting from m5C-deamination.</text>
</comment>
<comment type="caution">
    <text evidence="8">The sequence shown here is derived from an EMBL/GenBank/DDBJ whole genome shotgun (WGS) entry which is preliminary data.</text>
</comment>
<dbReference type="InterPro" id="IPR011335">
    <property type="entry name" value="Restrct_endonuc-II-like"/>
</dbReference>
<feature type="domain" description="DUF559" evidence="7">
    <location>
        <begin position="89"/>
        <end position="132"/>
    </location>
</feature>
<evidence type="ECO:0000256" key="3">
    <source>
        <dbReference type="ARBA" id="ARBA00022763"/>
    </source>
</evidence>
<reference evidence="8 9" key="1">
    <citation type="submission" date="2019-07" db="EMBL/GenBank/DDBJ databases">
        <title>Whole genome shotgun sequence of Oceanithermus desulfurans NBRC 100063.</title>
        <authorList>
            <person name="Hosoyama A."/>
            <person name="Uohara A."/>
            <person name="Ohji S."/>
            <person name="Ichikawa N."/>
        </authorList>
    </citation>
    <scope>NUCLEOTIDE SEQUENCE [LARGE SCALE GENOMIC DNA]</scope>
    <source>
        <strain evidence="8 9">NBRC 100063</strain>
    </source>
</reference>
<keyword evidence="3 6" id="KW-0227">DNA damage</keyword>
<keyword evidence="5 6" id="KW-0234">DNA repair</keyword>
<dbReference type="GO" id="GO:0016787">
    <property type="term" value="F:hydrolase activity"/>
    <property type="evidence" value="ECO:0007669"/>
    <property type="project" value="UniProtKB-KW"/>
</dbReference>
<accession>A0A511RK98</accession>
<evidence type="ECO:0000256" key="5">
    <source>
        <dbReference type="ARBA" id="ARBA00023204"/>
    </source>
</evidence>
<dbReference type="EMBL" id="BJXN01000009">
    <property type="protein sequence ID" value="GEM90068.1"/>
    <property type="molecule type" value="Genomic_DNA"/>
</dbReference>
<dbReference type="Gene3D" id="3.40.960.10">
    <property type="entry name" value="VSR Endonuclease"/>
    <property type="match status" value="1"/>
</dbReference>
<dbReference type="RefSeq" id="WP_147147484.1">
    <property type="nucleotide sequence ID" value="NZ_BJXN01000009.1"/>
</dbReference>
<dbReference type="OrthoDB" id="9801520at2"/>
<dbReference type="GO" id="GO:0004519">
    <property type="term" value="F:endonuclease activity"/>
    <property type="evidence" value="ECO:0007669"/>
    <property type="project" value="UniProtKB-KW"/>
</dbReference>
<dbReference type="CDD" id="cd00221">
    <property type="entry name" value="Vsr"/>
    <property type="match status" value="1"/>
</dbReference>
<gene>
    <name evidence="8" type="ORF">ODE01S_15020</name>
</gene>
<dbReference type="Proteomes" id="UP000321827">
    <property type="component" value="Unassembled WGS sequence"/>
</dbReference>
<dbReference type="PIRSF" id="PIRSF018267">
    <property type="entry name" value="VSR_endonuc"/>
    <property type="match status" value="1"/>
</dbReference>
<dbReference type="GO" id="GO:0006298">
    <property type="term" value="P:mismatch repair"/>
    <property type="evidence" value="ECO:0007669"/>
    <property type="project" value="UniProtKB-UniRule"/>
</dbReference>
<dbReference type="EC" id="3.1.-.-" evidence="6"/>
<keyword evidence="1 6" id="KW-0540">Nuclease</keyword>
<dbReference type="SUPFAM" id="SSF52980">
    <property type="entry name" value="Restriction endonuclease-like"/>
    <property type="match status" value="1"/>
</dbReference>
<protein>
    <recommendedName>
        <fullName evidence="6">Very short patch repair endonuclease</fullName>
        <ecNumber evidence="6">3.1.-.-</ecNumber>
    </recommendedName>
</protein>
<evidence type="ECO:0000256" key="6">
    <source>
        <dbReference type="PIRNR" id="PIRNR018267"/>
    </source>
</evidence>
<keyword evidence="4 6" id="KW-0378">Hydrolase</keyword>
<organism evidence="8 9">
    <name type="scientific">Oceanithermus desulfurans NBRC 100063</name>
    <dbReference type="NCBI Taxonomy" id="1227550"/>
    <lineage>
        <taxon>Bacteria</taxon>
        <taxon>Thermotogati</taxon>
        <taxon>Deinococcota</taxon>
        <taxon>Deinococci</taxon>
        <taxon>Thermales</taxon>
        <taxon>Thermaceae</taxon>
        <taxon>Oceanithermus</taxon>
    </lineage>
</organism>
<dbReference type="Pfam" id="PF03852">
    <property type="entry name" value="Vsr"/>
    <property type="match status" value="1"/>
</dbReference>
<dbReference type="AlphaFoldDB" id="A0A511RK98"/>
<keyword evidence="2 6" id="KW-0255">Endonuclease</keyword>
<proteinExistence type="inferred from homology"/>
<dbReference type="NCBIfam" id="TIGR00632">
    <property type="entry name" value="vsr"/>
    <property type="match status" value="1"/>
</dbReference>
<evidence type="ECO:0000256" key="2">
    <source>
        <dbReference type="ARBA" id="ARBA00022759"/>
    </source>
</evidence>
<evidence type="ECO:0000256" key="1">
    <source>
        <dbReference type="ARBA" id="ARBA00022722"/>
    </source>
</evidence>
<name>A0A511RK98_9DEIN</name>
<evidence type="ECO:0000313" key="9">
    <source>
        <dbReference type="Proteomes" id="UP000321827"/>
    </source>
</evidence>
<dbReference type="Pfam" id="PF04480">
    <property type="entry name" value="DUF559"/>
    <property type="match status" value="1"/>
</dbReference>
<evidence type="ECO:0000256" key="4">
    <source>
        <dbReference type="ARBA" id="ARBA00022801"/>
    </source>
</evidence>
<comment type="similarity">
    <text evidence="6">Belongs to the vsr family.</text>
</comment>
<evidence type="ECO:0000259" key="7">
    <source>
        <dbReference type="Pfam" id="PF04480"/>
    </source>
</evidence>
<evidence type="ECO:0000313" key="8">
    <source>
        <dbReference type="EMBL" id="GEM90068.1"/>
    </source>
</evidence>